<sequence>MMNVDLPDQPSRASAAKLPKRPAPCAGLFGWRKDGAPPREGKAEKSPGRDYPAG</sequence>
<evidence type="ECO:0000313" key="2">
    <source>
        <dbReference type="EMBL" id="GAA0862602.1"/>
    </source>
</evidence>
<feature type="compositionally biased region" description="Basic and acidic residues" evidence="1">
    <location>
        <begin position="31"/>
        <end position="48"/>
    </location>
</feature>
<keyword evidence="3" id="KW-1185">Reference proteome</keyword>
<protein>
    <submittedName>
        <fullName evidence="2">Uncharacterized protein</fullName>
    </submittedName>
</protein>
<proteinExistence type="predicted"/>
<feature type="region of interest" description="Disordered" evidence="1">
    <location>
        <begin position="1"/>
        <end position="54"/>
    </location>
</feature>
<name>A0ABN1M1G5_9SPHN</name>
<comment type="caution">
    <text evidence="2">The sequence shown here is derived from an EMBL/GenBank/DDBJ whole genome shotgun (WGS) entry which is preliminary data.</text>
</comment>
<evidence type="ECO:0000313" key="3">
    <source>
        <dbReference type="Proteomes" id="UP001500738"/>
    </source>
</evidence>
<dbReference type="Proteomes" id="UP001500738">
    <property type="component" value="Unassembled WGS sequence"/>
</dbReference>
<dbReference type="EMBL" id="BAAAFE010000003">
    <property type="protein sequence ID" value="GAA0862602.1"/>
    <property type="molecule type" value="Genomic_DNA"/>
</dbReference>
<organism evidence="2 3">
    <name type="scientific">Sphingopyxis soli</name>
    <dbReference type="NCBI Taxonomy" id="592051"/>
    <lineage>
        <taxon>Bacteria</taxon>
        <taxon>Pseudomonadati</taxon>
        <taxon>Pseudomonadota</taxon>
        <taxon>Alphaproteobacteria</taxon>
        <taxon>Sphingomonadales</taxon>
        <taxon>Sphingomonadaceae</taxon>
        <taxon>Sphingopyxis</taxon>
    </lineage>
</organism>
<accession>A0ABN1M1G5</accession>
<reference evidence="2 3" key="1">
    <citation type="journal article" date="2019" name="Int. J. Syst. Evol. Microbiol.">
        <title>The Global Catalogue of Microorganisms (GCM) 10K type strain sequencing project: providing services to taxonomists for standard genome sequencing and annotation.</title>
        <authorList>
            <consortium name="The Broad Institute Genomics Platform"/>
            <consortium name="The Broad Institute Genome Sequencing Center for Infectious Disease"/>
            <person name="Wu L."/>
            <person name="Ma J."/>
        </authorList>
    </citation>
    <scope>NUCLEOTIDE SEQUENCE [LARGE SCALE GENOMIC DNA]</scope>
    <source>
        <strain evidence="2 3">JCM 15910</strain>
    </source>
</reference>
<evidence type="ECO:0000256" key="1">
    <source>
        <dbReference type="SAM" id="MobiDB-lite"/>
    </source>
</evidence>
<gene>
    <name evidence="2" type="ORF">GCM10009115_09990</name>
</gene>